<accession>A0ABU8HB39</accession>
<feature type="region of interest" description="Disordered" evidence="1">
    <location>
        <begin position="22"/>
        <end position="50"/>
    </location>
</feature>
<name>A0ABU8HB39_9BACI</name>
<dbReference type="EMBL" id="JBBAXC010000003">
    <property type="protein sequence ID" value="MEI5906364.1"/>
    <property type="molecule type" value="Genomic_DNA"/>
</dbReference>
<reference evidence="2 3" key="1">
    <citation type="journal article" date="2018" name="J. Microbiol.">
        <title>Bacillus spongiae sp. nov., isolated from sponge of Jeju Island.</title>
        <authorList>
            <person name="Lee G.E."/>
            <person name="Im W.T."/>
            <person name="Park J.S."/>
        </authorList>
    </citation>
    <scope>NUCLEOTIDE SEQUENCE [LARGE SCALE GENOMIC DNA]</scope>
    <source>
        <strain evidence="2 3">135PIL107-10</strain>
    </source>
</reference>
<evidence type="ECO:0000313" key="2">
    <source>
        <dbReference type="EMBL" id="MEI5906364.1"/>
    </source>
</evidence>
<organism evidence="2 3">
    <name type="scientific">Bacillus spongiae</name>
    <dbReference type="NCBI Taxonomy" id="2683610"/>
    <lineage>
        <taxon>Bacteria</taxon>
        <taxon>Bacillati</taxon>
        <taxon>Bacillota</taxon>
        <taxon>Bacilli</taxon>
        <taxon>Bacillales</taxon>
        <taxon>Bacillaceae</taxon>
        <taxon>Bacillus</taxon>
    </lineage>
</organism>
<sequence length="121" mass="13760">MFEQRQLAYPFLLHSNVSPSIPTTPFSNGGPFPVGGGEHPPGPPPATIPSEAQSAQLSAVDPGAIIRCRYRYTYIRLNSGRSFWYYPTFIGRRSMSGYRWNGFMWLYYGVDLRRVRSFTCI</sequence>
<keyword evidence="3" id="KW-1185">Reference proteome</keyword>
<gene>
    <name evidence="2" type="ORF">WAK64_04765</name>
</gene>
<comment type="caution">
    <text evidence="2">The sequence shown here is derived from an EMBL/GenBank/DDBJ whole genome shotgun (WGS) entry which is preliminary data.</text>
</comment>
<evidence type="ECO:0000313" key="3">
    <source>
        <dbReference type="Proteomes" id="UP001312865"/>
    </source>
</evidence>
<protein>
    <submittedName>
        <fullName evidence="2">Transporter</fullName>
    </submittedName>
</protein>
<dbReference type="Proteomes" id="UP001312865">
    <property type="component" value="Unassembled WGS sequence"/>
</dbReference>
<proteinExistence type="predicted"/>
<evidence type="ECO:0000256" key="1">
    <source>
        <dbReference type="SAM" id="MobiDB-lite"/>
    </source>
</evidence>
<dbReference type="RefSeq" id="WP_336585797.1">
    <property type="nucleotide sequence ID" value="NZ_JBBAXC010000003.1"/>
</dbReference>